<dbReference type="Proteomes" id="UP000433577">
    <property type="component" value="Chromosome 3"/>
</dbReference>
<dbReference type="EMBL" id="CP046915">
    <property type="protein sequence ID" value="QGZ64586.1"/>
    <property type="molecule type" value="Genomic_DNA"/>
</dbReference>
<dbReference type="SUPFAM" id="SSF54913">
    <property type="entry name" value="GlnB-like"/>
    <property type="match status" value="1"/>
</dbReference>
<dbReference type="Gene3D" id="3.30.70.120">
    <property type="match status" value="1"/>
</dbReference>
<gene>
    <name evidence="2" type="ORF">FAZ98_22350</name>
</gene>
<evidence type="ECO:0008006" key="4">
    <source>
        <dbReference type="Google" id="ProtNLM"/>
    </source>
</evidence>
<organism evidence="2 3">
    <name type="scientific">Paraburkholderia acidisoli</name>
    <dbReference type="NCBI Taxonomy" id="2571748"/>
    <lineage>
        <taxon>Bacteria</taxon>
        <taxon>Pseudomonadati</taxon>
        <taxon>Pseudomonadota</taxon>
        <taxon>Betaproteobacteria</taxon>
        <taxon>Burkholderiales</taxon>
        <taxon>Burkholderiaceae</taxon>
        <taxon>Paraburkholderia</taxon>
    </lineage>
</organism>
<accession>A0A7Z2GN14</accession>
<dbReference type="InterPro" id="IPR011322">
    <property type="entry name" value="N-reg_PII-like_a/b"/>
</dbReference>
<dbReference type="OrthoDB" id="6625743at2"/>
<dbReference type="InterPro" id="IPR015867">
    <property type="entry name" value="N-reg_PII/ATP_PRibTrfase_C"/>
</dbReference>
<name>A0A7Z2GN14_9BURK</name>
<keyword evidence="3" id="KW-1185">Reference proteome</keyword>
<comment type="similarity">
    <text evidence="1">Belongs to the UPF0166 family.</text>
</comment>
<dbReference type="AlphaFoldDB" id="A0A7Z2GN14"/>
<evidence type="ECO:0000313" key="2">
    <source>
        <dbReference type="EMBL" id="QGZ64586.1"/>
    </source>
</evidence>
<protein>
    <recommendedName>
        <fullName evidence="4">PII-like signaling protein</fullName>
    </recommendedName>
</protein>
<proteinExistence type="inferred from homology"/>
<dbReference type="InterPro" id="IPR003793">
    <property type="entry name" value="UPF0166"/>
</dbReference>
<reference evidence="2 3" key="1">
    <citation type="submission" date="2019-12" db="EMBL/GenBank/DDBJ databases">
        <title>Paraburkholderia acidiphila 7Q-K02 sp. nov and Paraburkholderia acidisoli DHF22 sp. nov., two strains isolated from forest soil.</title>
        <authorList>
            <person name="Gao Z."/>
            <person name="Qiu L."/>
        </authorList>
    </citation>
    <scope>NUCLEOTIDE SEQUENCE [LARGE SCALE GENOMIC DNA]</scope>
    <source>
        <strain evidence="2 3">DHF22</strain>
    </source>
</reference>
<evidence type="ECO:0000313" key="3">
    <source>
        <dbReference type="Proteomes" id="UP000433577"/>
    </source>
</evidence>
<dbReference type="RefSeq" id="WP_158954170.1">
    <property type="nucleotide sequence ID" value="NZ_CP046915.1"/>
</dbReference>
<dbReference type="Pfam" id="PF02641">
    <property type="entry name" value="DUF190"/>
    <property type="match status" value="1"/>
</dbReference>
<sequence length="118" mass="13633">MSRLISLRIYFRHSERAPVGLRRSLWRLLVRPSLAQHLLRKASDDGIGQAILYRVEAGYLGGERLRYDHIELSHDSLPCCIELIDRESRVRAFWGENVNGLYNVRSVFLHCEGPTKEG</sequence>
<evidence type="ECO:0000256" key="1">
    <source>
        <dbReference type="ARBA" id="ARBA00010554"/>
    </source>
</evidence>
<dbReference type="KEGG" id="pacs:FAZ98_22350"/>